<keyword evidence="2" id="KW-0201">Cytochrome c-type biogenesis</keyword>
<dbReference type="PANTHER" id="PTHR42852:SF6">
    <property type="entry name" value="THIOL:DISULFIDE INTERCHANGE PROTEIN DSBE"/>
    <property type="match status" value="1"/>
</dbReference>
<dbReference type="STRING" id="1391627.SAMN05216464_1167"/>
<evidence type="ECO:0000313" key="7">
    <source>
        <dbReference type="EMBL" id="SDF32618.1"/>
    </source>
</evidence>
<dbReference type="InterPro" id="IPR013740">
    <property type="entry name" value="Redoxin"/>
</dbReference>
<feature type="chain" id="PRO_5011712532" evidence="5">
    <location>
        <begin position="20"/>
        <end position="366"/>
    </location>
</feature>
<dbReference type="Gene3D" id="3.40.30.10">
    <property type="entry name" value="Glutaredoxin"/>
    <property type="match status" value="1"/>
</dbReference>
<dbReference type="RefSeq" id="WP_091154532.1">
    <property type="nucleotide sequence ID" value="NZ_FNAI01000016.1"/>
</dbReference>
<accession>A0A1G7K5J8</accession>
<dbReference type="PANTHER" id="PTHR42852">
    <property type="entry name" value="THIOL:DISULFIDE INTERCHANGE PROTEIN DSBE"/>
    <property type="match status" value="1"/>
</dbReference>
<evidence type="ECO:0000256" key="1">
    <source>
        <dbReference type="ARBA" id="ARBA00004196"/>
    </source>
</evidence>
<dbReference type="Pfam" id="PF14289">
    <property type="entry name" value="DUF4369"/>
    <property type="match status" value="1"/>
</dbReference>
<dbReference type="AlphaFoldDB" id="A0A1G7K5J8"/>
<sequence>MKKLLLIIIGIFCCSLSFAQQYVIKATITGFKDSAKFILTDLDADAPVDSALLINNKLTLTGKFFDDIPKGKWLSTTYNGKFYYVNLFMANDKINVTGDIKDFPFFLNVSGPTEQNLYTQLNKQTAANYQKRNELVAKYFEIKEDTAQAKHIWKVIHKLDASTDSIKRSFINTHLNSYTALTELYYLNDSYNRDTLQLMYKRLLPAYKNSIYGQRFQNYLLVGTPLKTGDTYTDFEGIDKTGKNHKLSDVKGKYVLLDFSTTYCGPCMSSVSDMKKLSEKYGDKLAIITFSCDANKNIWLAGVNRDNPSWLSLWDGKGGYGKTVLKYGVTGYPSFFLVNPEGKIVSTKVGYDEGSLEKTIAPLLAK</sequence>
<proteinExistence type="predicted"/>
<evidence type="ECO:0000256" key="3">
    <source>
        <dbReference type="ARBA" id="ARBA00023157"/>
    </source>
</evidence>
<dbReference type="GO" id="GO:0017004">
    <property type="term" value="P:cytochrome complex assembly"/>
    <property type="evidence" value="ECO:0007669"/>
    <property type="project" value="UniProtKB-KW"/>
</dbReference>
<dbReference type="InterPro" id="IPR025380">
    <property type="entry name" value="DUF4369"/>
</dbReference>
<feature type="signal peptide" evidence="5">
    <location>
        <begin position="1"/>
        <end position="19"/>
    </location>
</feature>
<dbReference type="OrthoDB" id="979391at2"/>
<keyword evidence="5" id="KW-0732">Signal</keyword>
<dbReference type="InterPro" id="IPR013766">
    <property type="entry name" value="Thioredoxin_domain"/>
</dbReference>
<gene>
    <name evidence="7" type="ORF">SAMN05216464_1167</name>
</gene>
<evidence type="ECO:0000313" key="8">
    <source>
        <dbReference type="Proteomes" id="UP000199072"/>
    </source>
</evidence>
<dbReference type="EMBL" id="FNAI01000016">
    <property type="protein sequence ID" value="SDF32618.1"/>
    <property type="molecule type" value="Genomic_DNA"/>
</dbReference>
<evidence type="ECO:0000259" key="6">
    <source>
        <dbReference type="PROSITE" id="PS51352"/>
    </source>
</evidence>
<name>A0A1G7K5J8_9SPHI</name>
<dbReference type="GO" id="GO:0030313">
    <property type="term" value="C:cell envelope"/>
    <property type="evidence" value="ECO:0007669"/>
    <property type="project" value="UniProtKB-SubCell"/>
</dbReference>
<keyword evidence="4" id="KW-0676">Redox-active center</keyword>
<evidence type="ECO:0000256" key="5">
    <source>
        <dbReference type="SAM" id="SignalP"/>
    </source>
</evidence>
<evidence type="ECO:0000256" key="2">
    <source>
        <dbReference type="ARBA" id="ARBA00022748"/>
    </source>
</evidence>
<organism evidence="7 8">
    <name type="scientific">Mucilaginibacter pineti</name>
    <dbReference type="NCBI Taxonomy" id="1391627"/>
    <lineage>
        <taxon>Bacteria</taxon>
        <taxon>Pseudomonadati</taxon>
        <taxon>Bacteroidota</taxon>
        <taxon>Sphingobacteriia</taxon>
        <taxon>Sphingobacteriales</taxon>
        <taxon>Sphingobacteriaceae</taxon>
        <taxon>Mucilaginibacter</taxon>
    </lineage>
</organism>
<protein>
    <submittedName>
        <fullName evidence="7">Cytochrome oxidase Cu insertion factor, SCO1/SenC/PrrC family</fullName>
    </submittedName>
</protein>
<reference evidence="7 8" key="1">
    <citation type="submission" date="2016-10" db="EMBL/GenBank/DDBJ databases">
        <authorList>
            <person name="de Groot N.N."/>
        </authorList>
    </citation>
    <scope>NUCLEOTIDE SEQUENCE [LARGE SCALE GENOMIC DNA]</scope>
    <source>
        <strain evidence="7 8">47C3B</strain>
    </source>
</reference>
<evidence type="ECO:0000256" key="4">
    <source>
        <dbReference type="ARBA" id="ARBA00023284"/>
    </source>
</evidence>
<comment type="subcellular location">
    <subcellularLocation>
        <location evidence="1">Cell envelope</location>
    </subcellularLocation>
</comment>
<feature type="domain" description="Thioredoxin" evidence="6">
    <location>
        <begin position="226"/>
        <end position="365"/>
    </location>
</feature>
<dbReference type="InterPro" id="IPR036249">
    <property type="entry name" value="Thioredoxin-like_sf"/>
</dbReference>
<dbReference type="PROSITE" id="PS00194">
    <property type="entry name" value="THIOREDOXIN_1"/>
    <property type="match status" value="1"/>
</dbReference>
<dbReference type="InterPro" id="IPR017937">
    <property type="entry name" value="Thioredoxin_CS"/>
</dbReference>
<keyword evidence="8" id="KW-1185">Reference proteome</keyword>
<dbReference type="Pfam" id="PF08534">
    <property type="entry name" value="Redoxin"/>
    <property type="match status" value="1"/>
</dbReference>
<dbReference type="Proteomes" id="UP000199072">
    <property type="component" value="Unassembled WGS sequence"/>
</dbReference>
<dbReference type="PROSITE" id="PS51352">
    <property type="entry name" value="THIOREDOXIN_2"/>
    <property type="match status" value="1"/>
</dbReference>
<dbReference type="SUPFAM" id="SSF52833">
    <property type="entry name" value="Thioredoxin-like"/>
    <property type="match status" value="1"/>
</dbReference>
<keyword evidence="3" id="KW-1015">Disulfide bond</keyword>
<dbReference type="InterPro" id="IPR050553">
    <property type="entry name" value="Thioredoxin_ResA/DsbE_sf"/>
</dbReference>
<dbReference type="CDD" id="cd02966">
    <property type="entry name" value="TlpA_like_family"/>
    <property type="match status" value="1"/>
</dbReference>